<keyword evidence="2" id="KW-0548">Nucleotidyltransferase</keyword>
<dbReference type="GO" id="GO:0003676">
    <property type="term" value="F:nucleic acid binding"/>
    <property type="evidence" value="ECO:0007669"/>
    <property type="project" value="InterPro"/>
</dbReference>
<reference evidence="8" key="2">
    <citation type="submission" date="2025-09" db="UniProtKB">
        <authorList>
            <consortium name="Ensembl"/>
        </authorList>
    </citation>
    <scope>IDENTIFICATION</scope>
</reference>
<dbReference type="PROSITE" id="PS50879">
    <property type="entry name" value="RNASE_H_1"/>
    <property type="match status" value="1"/>
</dbReference>
<evidence type="ECO:0000256" key="2">
    <source>
        <dbReference type="ARBA" id="ARBA00022695"/>
    </source>
</evidence>
<dbReference type="InterPro" id="IPR036397">
    <property type="entry name" value="RNaseH_sf"/>
</dbReference>
<dbReference type="PANTHER" id="PTHR41694">
    <property type="entry name" value="ENDOGENOUS RETROVIRUS GROUP K MEMBER POL PROTEIN"/>
    <property type="match status" value="1"/>
</dbReference>
<dbReference type="Proteomes" id="UP000694521">
    <property type="component" value="Unplaced"/>
</dbReference>
<proteinExistence type="predicted"/>
<dbReference type="Gene3D" id="3.30.420.10">
    <property type="entry name" value="Ribonuclease H-like superfamily/Ribonuclease H"/>
    <property type="match status" value="1"/>
</dbReference>
<keyword evidence="4" id="KW-0255">Endonuclease</keyword>
<dbReference type="InterPro" id="IPR002156">
    <property type="entry name" value="RNaseH_domain"/>
</dbReference>
<dbReference type="Pfam" id="PF00075">
    <property type="entry name" value="RNase_H"/>
    <property type="match status" value="1"/>
</dbReference>
<dbReference type="SUPFAM" id="SSF53098">
    <property type="entry name" value="Ribonuclease H-like"/>
    <property type="match status" value="1"/>
</dbReference>
<keyword evidence="1" id="KW-0808">Transferase</keyword>
<evidence type="ECO:0000256" key="1">
    <source>
        <dbReference type="ARBA" id="ARBA00022679"/>
    </source>
</evidence>
<reference evidence="8" key="1">
    <citation type="submission" date="2025-08" db="UniProtKB">
        <authorList>
            <consortium name="Ensembl"/>
        </authorList>
    </citation>
    <scope>IDENTIFICATION</scope>
</reference>
<dbReference type="GO" id="GO:0004523">
    <property type="term" value="F:RNA-DNA hybrid ribonuclease activity"/>
    <property type="evidence" value="ECO:0007669"/>
    <property type="project" value="InterPro"/>
</dbReference>
<keyword evidence="9" id="KW-1185">Reference proteome</keyword>
<accession>A0A8B9DTY0</accession>
<dbReference type="InterPro" id="IPR012337">
    <property type="entry name" value="RNaseH-like_sf"/>
</dbReference>
<keyword evidence="5" id="KW-0378">Hydrolase</keyword>
<evidence type="ECO:0000256" key="5">
    <source>
        <dbReference type="ARBA" id="ARBA00022801"/>
    </source>
</evidence>
<evidence type="ECO:0000313" key="8">
    <source>
        <dbReference type="Ensembl" id="ENSACDP00005011583.1"/>
    </source>
</evidence>
<organism evidence="8 9">
    <name type="scientific">Anser cygnoides</name>
    <name type="common">Swan goose</name>
    <dbReference type="NCBI Taxonomy" id="8845"/>
    <lineage>
        <taxon>Eukaryota</taxon>
        <taxon>Metazoa</taxon>
        <taxon>Chordata</taxon>
        <taxon>Craniata</taxon>
        <taxon>Vertebrata</taxon>
        <taxon>Euteleostomi</taxon>
        <taxon>Archelosauria</taxon>
        <taxon>Archosauria</taxon>
        <taxon>Dinosauria</taxon>
        <taxon>Saurischia</taxon>
        <taxon>Theropoda</taxon>
        <taxon>Coelurosauria</taxon>
        <taxon>Aves</taxon>
        <taxon>Neognathae</taxon>
        <taxon>Galloanserae</taxon>
        <taxon>Anseriformes</taxon>
        <taxon>Anatidae</taxon>
        <taxon>Anserinae</taxon>
        <taxon>Anser</taxon>
    </lineage>
</organism>
<evidence type="ECO:0000259" key="7">
    <source>
        <dbReference type="PROSITE" id="PS50879"/>
    </source>
</evidence>
<evidence type="ECO:0000256" key="3">
    <source>
        <dbReference type="ARBA" id="ARBA00022722"/>
    </source>
</evidence>
<name>A0A8B9DTY0_ANSCY</name>
<dbReference type="GO" id="GO:0003964">
    <property type="term" value="F:RNA-directed DNA polymerase activity"/>
    <property type="evidence" value="ECO:0007669"/>
    <property type="project" value="UniProtKB-KW"/>
</dbReference>
<sequence>PDPLREPAGQGTGNLDNARTNTVVFLGTVPEEGPLEHNCVEIIEHTHASSEDLKDVPLERYDWELFTDGSSFVENGTRYAGYAVTTLKTVIEAKPLPPVTLAQRVELIALTQALELSKEKMVNIWTDSKYAFGVVHVHGALWKERGLLSSQGAI</sequence>
<keyword evidence="6" id="KW-0695">RNA-directed DNA polymerase</keyword>
<feature type="domain" description="RNase H type-1" evidence="7">
    <location>
        <begin position="59"/>
        <end position="154"/>
    </location>
</feature>
<dbReference type="AlphaFoldDB" id="A0A8B9DTY0"/>
<protein>
    <recommendedName>
        <fullName evidence="7">RNase H type-1 domain-containing protein</fullName>
    </recommendedName>
</protein>
<dbReference type="Ensembl" id="ENSACDT00005013939.1">
    <property type="protein sequence ID" value="ENSACDP00005011583.1"/>
    <property type="gene ID" value="ENSACDG00005008505.1"/>
</dbReference>
<dbReference type="PANTHER" id="PTHR41694:SF5">
    <property type="entry name" value="RIBONUCLEASE H"/>
    <property type="match status" value="1"/>
</dbReference>
<keyword evidence="3" id="KW-0540">Nuclease</keyword>
<evidence type="ECO:0000313" key="9">
    <source>
        <dbReference type="Proteomes" id="UP000694521"/>
    </source>
</evidence>
<evidence type="ECO:0000256" key="6">
    <source>
        <dbReference type="ARBA" id="ARBA00022918"/>
    </source>
</evidence>
<evidence type="ECO:0000256" key="4">
    <source>
        <dbReference type="ARBA" id="ARBA00022759"/>
    </source>
</evidence>